<gene>
    <name evidence="7" type="ORF">ABUW04_26785</name>
</gene>
<reference evidence="7 8" key="1">
    <citation type="submission" date="2024-06" db="EMBL/GenBank/DDBJ databases">
        <authorList>
            <person name="Lee S.D."/>
        </authorList>
    </citation>
    <scope>NUCLEOTIDE SEQUENCE [LARGE SCALE GENOMIC DNA]</scope>
    <source>
        <strain evidence="7 8">N1-10</strain>
    </source>
</reference>
<evidence type="ECO:0000313" key="7">
    <source>
        <dbReference type="EMBL" id="MFC1441864.1"/>
    </source>
</evidence>
<dbReference type="InterPro" id="IPR051313">
    <property type="entry name" value="Bact_iron-sidero_bind"/>
</dbReference>
<dbReference type="CDD" id="cd01146">
    <property type="entry name" value="FhuD"/>
    <property type="match status" value="1"/>
</dbReference>
<dbReference type="InterPro" id="IPR006311">
    <property type="entry name" value="TAT_signal"/>
</dbReference>
<comment type="subcellular location">
    <subcellularLocation>
        <location evidence="1">Cell envelope</location>
    </subcellularLocation>
</comment>
<dbReference type="Proteomes" id="UP001592581">
    <property type="component" value="Unassembled WGS sequence"/>
</dbReference>
<feature type="compositionally biased region" description="Low complexity" evidence="5">
    <location>
        <begin position="37"/>
        <end position="54"/>
    </location>
</feature>
<dbReference type="PROSITE" id="PS51318">
    <property type="entry name" value="TAT"/>
    <property type="match status" value="1"/>
</dbReference>
<evidence type="ECO:0000256" key="4">
    <source>
        <dbReference type="ARBA" id="ARBA00022729"/>
    </source>
</evidence>
<dbReference type="PANTHER" id="PTHR30532">
    <property type="entry name" value="IRON III DICITRATE-BINDING PERIPLASMIC PROTEIN"/>
    <property type="match status" value="1"/>
</dbReference>
<evidence type="ECO:0000256" key="2">
    <source>
        <dbReference type="ARBA" id="ARBA00008814"/>
    </source>
</evidence>
<protein>
    <submittedName>
        <fullName evidence="7">Iron-siderophore ABC transporter substrate-binding protein</fullName>
    </submittedName>
</protein>
<dbReference type="PANTHER" id="PTHR30532:SF25">
    <property type="entry name" value="IRON(III) DICITRATE-BINDING PERIPLASMIC PROTEIN"/>
    <property type="match status" value="1"/>
</dbReference>
<comment type="similarity">
    <text evidence="2">Belongs to the bacterial solute-binding protein 8 family.</text>
</comment>
<dbReference type="SUPFAM" id="SSF53807">
    <property type="entry name" value="Helical backbone' metal receptor"/>
    <property type="match status" value="1"/>
</dbReference>
<name>A0ABV6XUD4_9ACTN</name>
<dbReference type="Gene3D" id="3.40.50.1980">
    <property type="entry name" value="Nitrogenase molybdenum iron protein domain"/>
    <property type="match status" value="2"/>
</dbReference>
<dbReference type="PROSITE" id="PS50983">
    <property type="entry name" value="FE_B12_PBP"/>
    <property type="match status" value="1"/>
</dbReference>
<dbReference type="PROSITE" id="PS51257">
    <property type="entry name" value="PROKAR_LIPOPROTEIN"/>
    <property type="match status" value="1"/>
</dbReference>
<feature type="compositionally biased region" description="Polar residues" evidence="5">
    <location>
        <begin position="55"/>
        <end position="64"/>
    </location>
</feature>
<evidence type="ECO:0000256" key="3">
    <source>
        <dbReference type="ARBA" id="ARBA00022448"/>
    </source>
</evidence>
<keyword evidence="8" id="KW-1185">Reference proteome</keyword>
<organism evidence="7 8">
    <name type="scientific">Streptacidiphilus jeojiensis</name>
    <dbReference type="NCBI Taxonomy" id="3229225"/>
    <lineage>
        <taxon>Bacteria</taxon>
        <taxon>Bacillati</taxon>
        <taxon>Actinomycetota</taxon>
        <taxon>Actinomycetes</taxon>
        <taxon>Kitasatosporales</taxon>
        <taxon>Streptomycetaceae</taxon>
        <taxon>Streptacidiphilus</taxon>
    </lineage>
</organism>
<proteinExistence type="inferred from homology"/>
<dbReference type="EMBL" id="JBEUKS010000010">
    <property type="protein sequence ID" value="MFC1441864.1"/>
    <property type="molecule type" value="Genomic_DNA"/>
</dbReference>
<accession>A0ABV6XUD4</accession>
<dbReference type="Pfam" id="PF01497">
    <property type="entry name" value="Peripla_BP_2"/>
    <property type="match status" value="1"/>
</dbReference>
<feature type="domain" description="Fe/B12 periplasmic-binding" evidence="6">
    <location>
        <begin position="74"/>
        <end position="336"/>
    </location>
</feature>
<dbReference type="InterPro" id="IPR002491">
    <property type="entry name" value="ABC_transptr_periplasmic_BD"/>
</dbReference>
<evidence type="ECO:0000313" key="8">
    <source>
        <dbReference type="Proteomes" id="UP001592581"/>
    </source>
</evidence>
<evidence type="ECO:0000259" key="6">
    <source>
        <dbReference type="PROSITE" id="PS50983"/>
    </source>
</evidence>
<keyword evidence="3" id="KW-0813">Transport</keyword>
<keyword evidence="4" id="KW-0732">Signal</keyword>
<sequence>MPRQIPRRSLLAGMGLVGAGALTGCSSGGSGSGGASGSASGSASGTAPGSASATPTRSVQTATGTVEVPSAPRRVVVLDTAELDSVLTLGFTPVGASRAAADASLPDYWGSARLAGITSTGVIGDPDLEAISRLDPDLILSNRTRDGSRYESLSAIAPTVLTETTGYPWKQNFRTHADALNQQASVAPVTTGYAQHVSQVIQSLGGTDAAKKQQISLVRFVQGEDPRLYATRNFLGVVLADLDLGRPAAQSGAVFDTALTDPAQLGALDGTAIFHATYGDAAKAGTAKVVGSSAWQALGAVKAHRAFAVDDELWFQGSGYTGANLVLSQLQRFLRS</sequence>
<evidence type="ECO:0000256" key="5">
    <source>
        <dbReference type="SAM" id="MobiDB-lite"/>
    </source>
</evidence>
<feature type="compositionally biased region" description="Gly residues" evidence="5">
    <location>
        <begin position="27"/>
        <end position="36"/>
    </location>
</feature>
<comment type="caution">
    <text evidence="7">The sequence shown here is derived from an EMBL/GenBank/DDBJ whole genome shotgun (WGS) entry which is preliminary data.</text>
</comment>
<evidence type="ECO:0000256" key="1">
    <source>
        <dbReference type="ARBA" id="ARBA00004196"/>
    </source>
</evidence>
<dbReference type="RefSeq" id="WP_380566870.1">
    <property type="nucleotide sequence ID" value="NZ_JBEUKS010000010.1"/>
</dbReference>
<feature type="region of interest" description="Disordered" evidence="5">
    <location>
        <begin position="27"/>
        <end position="66"/>
    </location>
</feature>